<dbReference type="Pfam" id="PF05154">
    <property type="entry name" value="TM2"/>
    <property type="match status" value="2"/>
</dbReference>
<keyword evidence="2 5" id="KW-0812">Transmembrane</keyword>
<keyword evidence="3 5" id="KW-1133">Transmembrane helix</keyword>
<dbReference type="InterPro" id="IPR050932">
    <property type="entry name" value="TM2D1-3-like"/>
</dbReference>
<dbReference type="PANTHER" id="PTHR21016">
    <property type="entry name" value="BETA-AMYLOID BINDING PROTEIN-RELATED"/>
    <property type="match status" value="1"/>
</dbReference>
<feature type="transmembrane region" description="Helical" evidence="5">
    <location>
        <begin position="49"/>
        <end position="69"/>
    </location>
</feature>
<dbReference type="Proteomes" id="UP001155241">
    <property type="component" value="Unassembled WGS sequence"/>
</dbReference>
<keyword evidence="4 5" id="KW-0472">Membrane</keyword>
<gene>
    <name evidence="7" type="ORF">NG895_14330</name>
</gene>
<evidence type="ECO:0000313" key="8">
    <source>
        <dbReference type="Proteomes" id="UP001155241"/>
    </source>
</evidence>
<dbReference type="GO" id="GO:0016020">
    <property type="term" value="C:membrane"/>
    <property type="evidence" value="ECO:0007669"/>
    <property type="project" value="UniProtKB-SubCell"/>
</dbReference>
<dbReference type="AlphaFoldDB" id="A0A9X2FAS7"/>
<protein>
    <submittedName>
        <fullName evidence="7">TM2 domain-containing protein</fullName>
    </submittedName>
</protein>
<name>A0A9X2FAS7_9BACT</name>
<keyword evidence="8" id="KW-1185">Reference proteome</keyword>
<comment type="subcellular location">
    <subcellularLocation>
        <location evidence="1">Membrane</location>
        <topology evidence="1">Multi-pass membrane protein</topology>
    </subcellularLocation>
</comment>
<evidence type="ECO:0000256" key="2">
    <source>
        <dbReference type="ARBA" id="ARBA00022692"/>
    </source>
</evidence>
<evidence type="ECO:0000259" key="6">
    <source>
        <dbReference type="Pfam" id="PF05154"/>
    </source>
</evidence>
<dbReference type="RefSeq" id="WP_252853196.1">
    <property type="nucleotide sequence ID" value="NZ_JAMXLR010000051.1"/>
</dbReference>
<feature type="transmembrane region" description="Helical" evidence="5">
    <location>
        <begin position="89"/>
        <end position="107"/>
    </location>
</feature>
<organism evidence="7 8">
    <name type="scientific">Aeoliella straminimaris</name>
    <dbReference type="NCBI Taxonomy" id="2954799"/>
    <lineage>
        <taxon>Bacteria</taxon>
        <taxon>Pseudomonadati</taxon>
        <taxon>Planctomycetota</taxon>
        <taxon>Planctomycetia</taxon>
        <taxon>Pirellulales</taxon>
        <taxon>Lacipirellulaceae</taxon>
        <taxon>Aeoliella</taxon>
    </lineage>
</organism>
<evidence type="ECO:0000256" key="4">
    <source>
        <dbReference type="ARBA" id="ARBA00023136"/>
    </source>
</evidence>
<evidence type="ECO:0000313" key="7">
    <source>
        <dbReference type="EMBL" id="MCO6045084.1"/>
    </source>
</evidence>
<feature type="domain" description="TM2" evidence="6">
    <location>
        <begin position="21"/>
        <end position="66"/>
    </location>
</feature>
<feature type="transmembrane region" description="Helical" evidence="5">
    <location>
        <begin position="114"/>
        <end position="132"/>
    </location>
</feature>
<evidence type="ECO:0000256" key="3">
    <source>
        <dbReference type="ARBA" id="ARBA00022989"/>
    </source>
</evidence>
<feature type="domain" description="TM2" evidence="6">
    <location>
        <begin position="87"/>
        <end position="132"/>
    </location>
</feature>
<sequence>MNTATPTTHTATSHGTIDDTHSMVIGYCLWIFGFFGAHRFYYGKPITGTIWFLTFGLVGIGWIIDLLLIPGMDRAANRRYIPGPLDYNIAWILLTFLGWAGVHRFYMGKWITGAIYLLTGGLFLLGILYDFWTLNEQVDDLNAHA</sequence>
<dbReference type="PANTHER" id="PTHR21016:SF25">
    <property type="entry name" value="TM2 DOMAIN-CONTAINING PROTEIN DDB_G0277895-RELATED"/>
    <property type="match status" value="1"/>
</dbReference>
<accession>A0A9X2FAS7</accession>
<comment type="caution">
    <text evidence="7">The sequence shown here is derived from an EMBL/GenBank/DDBJ whole genome shotgun (WGS) entry which is preliminary data.</text>
</comment>
<feature type="transmembrane region" description="Helical" evidence="5">
    <location>
        <begin position="24"/>
        <end position="42"/>
    </location>
</feature>
<dbReference type="InterPro" id="IPR007829">
    <property type="entry name" value="TM2"/>
</dbReference>
<evidence type="ECO:0000256" key="5">
    <source>
        <dbReference type="SAM" id="Phobius"/>
    </source>
</evidence>
<dbReference type="EMBL" id="JAMXLR010000051">
    <property type="protein sequence ID" value="MCO6045084.1"/>
    <property type="molecule type" value="Genomic_DNA"/>
</dbReference>
<proteinExistence type="predicted"/>
<evidence type="ECO:0000256" key="1">
    <source>
        <dbReference type="ARBA" id="ARBA00004141"/>
    </source>
</evidence>
<reference evidence="7" key="1">
    <citation type="submission" date="2022-06" db="EMBL/GenBank/DDBJ databases">
        <title>Aeoliella straminimaris, a novel planctomycete from sediments.</title>
        <authorList>
            <person name="Vitorino I.R."/>
            <person name="Lage O.M."/>
        </authorList>
    </citation>
    <scope>NUCLEOTIDE SEQUENCE</scope>
    <source>
        <strain evidence="7">ICT_H6.2</strain>
    </source>
</reference>